<comment type="caution">
    <text evidence="3">The sequence shown here is derived from an EMBL/GenBank/DDBJ whole genome shotgun (WGS) entry which is preliminary data.</text>
</comment>
<proteinExistence type="predicted"/>
<feature type="coiled-coil region" evidence="1">
    <location>
        <begin position="391"/>
        <end position="457"/>
    </location>
</feature>
<sequence length="1417" mass="160163">MVALEKSLSNAFWSRHFPLEDSAEKSNSQISLDEDIRAYCQRGPVASISRKIGRIWLTNMLGAYDLPQTDPPPGIAQADQHLQEIISRARGHFLTWREDNESEFLTALMDALAHDILDACTNEFAPTVASYYRELLTNLPALLQERDEKVRRAGEAMAILSEENKALAREKQVLMREKESVQIHINELSGRIRDQSEKIQDMEYVMRDAVAAELAATSTVKQLEISVREIQHALDTKTQAMEQHIEELAESKERPATRGVVCSCYLHNMTDVIQTTRERDESFEKQKEWAQKASALANENIRLKDKTSHLQVEQQVLLLRLGAANISNDKMTQNSRKFSIDAVKETPESSSLRSRVEELQDQNYSFTIKTSDLEKRVLLLQNESSHKDQLLKRLDTSLLAANEEKASLLEKQEVLTAQKETLKQRLNILQGPHVQAIDELKQQINNLHEDKLNILEDFKRVCLERDVALDDLSKAKRKLAMFNNLVVKISHEMKQLHQEQASLHKISTSQLHGFRKQINSVATSVKSTISGLETREADLMKDILDMQRGAVSGDPIVRFMLQSFQKQLVLIKEAWQRLRIESQTQIATLAHLHAEKIHHVQQLCGRIHDLFMHKAKQKKQHVISIPSATATKAVPEKPHTKRATSMTNAMTQTNSQKEEIQQIEELTQILMPVLQHVETKLMAVMDKVEAQKYTLLAAYEREAERLNGNVEKAGQARQPTPSEVDERPQTPEAIVHMRQKLMELFGNDSHLALHVADLYDMLHSNLDVLEASLNNSPVIFSEHYRGQGQDIVAVEISQALNLSPMSPLKPQHQLSSRKLFKPSKTSTRTLFALSADDLPSEVTENLPITPPAGSMVSTLNLEVKDGELEGLPVEVRKRVKTAVLKLAASALFHEDASIQDVASLFMTSDPDVDLSAHGLHDIREDQYEQSLGPAFSLAQHEMKGLPSASFNLKQNEQRNDAAAASLASSKLPSKPTVTKIVTRLTQLVGDDINTDDKLKKSGVRHTKIWLIKQIRSIYHDKYIAESREHASLRVVMAFPEFIIHWSFLKFGVRELVAKNMHSILDCTNEWKDNTPEIALFSAFLAETGQQGYGKSDLSLFLHARHLIVQCTGDMRQFEEDNLPLLSSSQAIKITNQVFQTIVHSHRGAVQTKLNALLKPHDELFKETAPTDQFDLVPLKLNVPCFEFTGLPEAPVTPGDAFPESKPKKATPGHITDPRLIVDGFLENPPATPEEKWINAHQLLHFCVVEFREERRRFFTDMQAYVACMKVKEDLSKATFGSMLSTLFEWSPTIAELIFEEASQVSSKRTTQSDGTIVVDCHHLMCFTLQYYTNLFALARFTDGLSVDQTEVFLTTECIGSMLLLIRRNKTSTTTLSRRRLAFGTVKPLACASNCFGEKYLIIVMRFEQDLVKIVGSR</sequence>
<feature type="region of interest" description="Disordered" evidence="2">
    <location>
        <begin position="631"/>
        <end position="654"/>
    </location>
</feature>
<keyword evidence="1" id="KW-0175">Coiled coil</keyword>
<keyword evidence="4" id="KW-1185">Reference proteome</keyword>
<reference evidence="3 4" key="1">
    <citation type="submission" date="2019-07" db="EMBL/GenBank/DDBJ databases">
        <title>Genomics analysis of Aphanomyces spp. identifies a new class of oomycete effector associated with host adaptation.</title>
        <authorList>
            <person name="Gaulin E."/>
        </authorList>
    </citation>
    <scope>NUCLEOTIDE SEQUENCE [LARGE SCALE GENOMIC DNA]</scope>
    <source>
        <strain evidence="3 4">ATCC 201684</strain>
    </source>
</reference>
<dbReference type="EMBL" id="VJMJ01000029">
    <property type="protein sequence ID" value="KAF0742343.1"/>
    <property type="molecule type" value="Genomic_DNA"/>
</dbReference>
<evidence type="ECO:0000256" key="2">
    <source>
        <dbReference type="SAM" id="MobiDB-lite"/>
    </source>
</evidence>
<dbReference type="VEuPathDB" id="FungiDB:AeMF1_016013"/>
<protein>
    <submittedName>
        <fullName evidence="3">Uncharacterized protein</fullName>
    </submittedName>
</protein>
<evidence type="ECO:0000313" key="3">
    <source>
        <dbReference type="EMBL" id="KAF0742343.1"/>
    </source>
</evidence>
<feature type="coiled-coil region" evidence="1">
    <location>
        <begin position="150"/>
        <end position="177"/>
    </location>
</feature>
<dbReference type="Proteomes" id="UP000481153">
    <property type="component" value="Unassembled WGS sequence"/>
</dbReference>
<gene>
    <name evidence="3" type="ORF">Ae201684_002744</name>
</gene>
<accession>A0A6G0XPS6</accession>
<evidence type="ECO:0000313" key="4">
    <source>
        <dbReference type="Proteomes" id="UP000481153"/>
    </source>
</evidence>
<evidence type="ECO:0000256" key="1">
    <source>
        <dbReference type="SAM" id="Coils"/>
    </source>
</evidence>
<organism evidence="3 4">
    <name type="scientific">Aphanomyces euteiches</name>
    <dbReference type="NCBI Taxonomy" id="100861"/>
    <lineage>
        <taxon>Eukaryota</taxon>
        <taxon>Sar</taxon>
        <taxon>Stramenopiles</taxon>
        <taxon>Oomycota</taxon>
        <taxon>Saprolegniomycetes</taxon>
        <taxon>Saprolegniales</taxon>
        <taxon>Verrucalvaceae</taxon>
        <taxon>Aphanomyces</taxon>
    </lineage>
</organism>
<name>A0A6G0XPS6_9STRA</name>
<feature type="compositionally biased region" description="Polar residues" evidence="2">
    <location>
        <begin position="643"/>
        <end position="654"/>
    </location>
</feature>